<dbReference type="OrthoDB" id="9855579at2"/>
<dbReference type="AlphaFoldDB" id="A0A1M5PV67"/>
<organism evidence="1 2">
    <name type="scientific">Bradyrhizobium erythrophlei</name>
    <dbReference type="NCBI Taxonomy" id="1437360"/>
    <lineage>
        <taxon>Bacteria</taxon>
        <taxon>Pseudomonadati</taxon>
        <taxon>Pseudomonadota</taxon>
        <taxon>Alphaproteobacteria</taxon>
        <taxon>Hyphomicrobiales</taxon>
        <taxon>Nitrobacteraceae</taxon>
        <taxon>Bradyrhizobium</taxon>
    </lineage>
</organism>
<evidence type="ECO:0000313" key="1">
    <source>
        <dbReference type="EMBL" id="SHH05917.1"/>
    </source>
</evidence>
<proteinExistence type="predicted"/>
<dbReference type="Proteomes" id="UP000189796">
    <property type="component" value="Chromosome I"/>
</dbReference>
<name>A0A1M5PV67_9BRAD</name>
<evidence type="ECO:0000313" key="2">
    <source>
        <dbReference type="Proteomes" id="UP000189796"/>
    </source>
</evidence>
<sequence length="73" mass="8096">MSSISIVHQKLDIEDVRLINVSDIVQDTDGEWIRIVKFYGDPVVNGAPTAFAEIACRSANKDDLTIQAPGFKY</sequence>
<dbReference type="EMBL" id="LT670817">
    <property type="protein sequence ID" value="SHH05917.1"/>
    <property type="molecule type" value="Genomic_DNA"/>
</dbReference>
<reference evidence="1 2" key="1">
    <citation type="submission" date="2016-11" db="EMBL/GenBank/DDBJ databases">
        <authorList>
            <person name="Jaros S."/>
            <person name="Januszkiewicz K."/>
            <person name="Wedrychowicz H."/>
        </authorList>
    </citation>
    <scope>NUCLEOTIDE SEQUENCE [LARGE SCALE GENOMIC DNA]</scope>
    <source>
        <strain evidence="1 2">GAS138</strain>
    </source>
</reference>
<accession>A0A1M5PV67</accession>
<gene>
    <name evidence="1" type="ORF">SAMN05443248_3533</name>
</gene>
<dbReference type="RefSeq" id="WP_079602514.1">
    <property type="nucleotide sequence ID" value="NZ_LT670817.1"/>
</dbReference>
<protein>
    <submittedName>
        <fullName evidence="1">Uncharacterized protein</fullName>
    </submittedName>
</protein>